<dbReference type="Pfam" id="PF14233">
    <property type="entry name" value="DUF4335"/>
    <property type="match status" value="1"/>
</dbReference>
<feature type="region of interest" description="Disordered" evidence="1">
    <location>
        <begin position="346"/>
        <end position="467"/>
    </location>
</feature>
<dbReference type="EMBL" id="JAECZC010000011">
    <property type="protein sequence ID" value="MBH8562279.1"/>
    <property type="molecule type" value="Genomic_DNA"/>
</dbReference>
<feature type="compositionally biased region" description="Low complexity" evidence="1">
    <location>
        <begin position="370"/>
        <end position="392"/>
    </location>
</feature>
<dbReference type="InterPro" id="IPR025569">
    <property type="entry name" value="DUF4335"/>
</dbReference>
<evidence type="ECO:0000256" key="1">
    <source>
        <dbReference type="SAM" id="MobiDB-lite"/>
    </source>
</evidence>
<dbReference type="AlphaFoldDB" id="A0A8J7L6H0"/>
<feature type="compositionally biased region" description="Polar residues" evidence="1">
    <location>
        <begin position="263"/>
        <end position="273"/>
    </location>
</feature>
<organism evidence="2 3">
    <name type="scientific">Amazonocrinis nigriterrae CENA67</name>
    <dbReference type="NCBI Taxonomy" id="2794033"/>
    <lineage>
        <taxon>Bacteria</taxon>
        <taxon>Bacillati</taxon>
        <taxon>Cyanobacteriota</taxon>
        <taxon>Cyanophyceae</taxon>
        <taxon>Nostocales</taxon>
        <taxon>Nostocaceae</taxon>
        <taxon>Amazonocrinis</taxon>
        <taxon>Amazonocrinis nigriterrae</taxon>
    </lineage>
</organism>
<name>A0A8J7L6H0_9NOST</name>
<protein>
    <submittedName>
        <fullName evidence="2">DUF4335 domain-containing protein</fullName>
    </submittedName>
</protein>
<accession>A0A8J7L6H0</accession>
<reference evidence="2 3" key="1">
    <citation type="journal article" date="2021" name="Int. J. Syst. Evol. Microbiol.">
        <title>Amazonocrinis nigriterrae gen. nov., sp. nov., Atlanticothrix silvestris gen. nov., sp. nov. and Dendronalium phyllosphericum gen. nov., sp. nov., nostocacean cyanobacteria from Brazilian environments.</title>
        <authorList>
            <person name="Alvarenga D.O."/>
            <person name="Andreote A.P.D."/>
            <person name="Branco L.H.Z."/>
            <person name="Delbaje E."/>
            <person name="Cruz R.B."/>
            <person name="Varani A.M."/>
            <person name="Fiore M.F."/>
        </authorList>
    </citation>
    <scope>NUCLEOTIDE SEQUENCE [LARGE SCALE GENOMIC DNA]</scope>
    <source>
        <strain evidence="2 3">CENA67</strain>
    </source>
</reference>
<gene>
    <name evidence="2" type="ORF">I8748_08830</name>
</gene>
<evidence type="ECO:0000313" key="3">
    <source>
        <dbReference type="Proteomes" id="UP000632766"/>
    </source>
</evidence>
<keyword evidence="3" id="KW-1185">Reference proteome</keyword>
<dbReference type="Proteomes" id="UP000632766">
    <property type="component" value="Unassembled WGS sequence"/>
</dbReference>
<feature type="compositionally biased region" description="Polar residues" evidence="1">
    <location>
        <begin position="346"/>
        <end position="361"/>
    </location>
</feature>
<feature type="compositionally biased region" description="Polar residues" evidence="1">
    <location>
        <begin position="452"/>
        <end position="467"/>
    </location>
</feature>
<feature type="compositionally biased region" description="Polar residues" evidence="1">
    <location>
        <begin position="410"/>
        <end position="445"/>
    </location>
</feature>
<dbReference type="RefSeq" id="WP_198124242.1">
    <property type="nucleotide sequence ID" value="NZ_JAECZC010000011.1"/>
</dbReference>
<sequence>MPLTNSVIRRYTPPTCTLEILAQSSPLSQWMGKTVLKKLRFELRFDDPKLPEERRVPIRGDRDQLEALCDAVTSYVQEFLQQPPESFWMSFSGLQDSSKVPDGSELTDFQQSALPTKTFESFNSQLPGKIYLESSSYLTHNLHLGSLANQASGRVIQLSLLQLFDLATALDEYSSDVMALPNLEKSNTFRQLPAWAPVAAVVVLGVGLLPITLQYATNMRQKQPQTAKKAAPSQEEVALAPSDSLNFPTPQPGLTPGDDLQRSLPSLSTTAPLPTSALPEKPLTSTGSGLPSTNSQSPISGLPPASIGSPKNAGIIPPGTIPGLNSNQQGAATTTIPGQQIAIAPNLQQNPTGSTSPSQLNLPKKRDLPSRFSSSTGSSSSNIPVVPPSASNIPGNGGNNTLPQGYAPINPSQLQTGINSPQTFSSAAQPSSKLAPTNSSSSTSLAERLRAASQTSISPDSANDNTLFDTPQVAEARNILAKRWQPPSGLTQTLEYSLMLGVDGTIERILPLNKPAREYVNSTGMPDIGKPFVSANRYGKNARIRVILSPDGKVQTFPESD</sequence>
<feature type="region of interest" description="Disordered" evidence="1">
    <location>
        <begin position="224"/>
        <end position="331"/>
    </location>
</feature>
<comment type="caution">
    <text evidence="2">The sequence shown here is derived from an EMBL/GenBank/DDBJ whole genome shotgun (WGS) entry which is preliminary data.</text>
</comment>
<proteinExistence type="predicted"/>
<feature type="compositionally biased region" description="Polar residues" evidence="1">
    <location>
        <begin position="283"/>
        <end position="299"/>
    </location>
</feature>
<evidence type="ECO:0000313" key="2">
    <source>
        <dbReference type="EMBL" id="MBH8562279.1"/>
    </source>
</evidence>